<dbReference type="Proteomes" id="UP001557484">
    <property type="component" value="Unassembled WGS sequence"/>
</dbReference>
<dbReference type="EMBL" id="JBFRYB010000001">
    <property type="protein sequence ID" value="MEX1666646.1"/>
    <property type="molecule type" value="Genomic_DNA"/>
</dbReference>
<keyword evidence="1" id="KW-0472">Membrane</keyword>
<evidence type="ECO:0000313" key="3">
    <source>
        <dbReference type="Proteomes" id="UP001557484"/>
    </source>
</evidence>
<keyword evidence="3" id="KW-1185">Reference proteome</keyword>
<protein>
    <submittedName>
        <fullName evidence="2">Uncharacterized protein</fullName>
    </submittedName>
</protein>
<keyword evidence="1" id="KW-0812">Transmembrane</keyword>
<evidence type="ECO:0000313" key="2">
    <source>
        <dbReference type="EMBL" id="MEX1666646.1"/>
    </source>
</evidence>
<keyword evidence="1" id="KW-1133">Transmembrane helix</keyword>
<accession>A0ABV3TYE3</accession>
<dbReference type="RefSeq" id="WP_368376719.1">
    <property type="nucleotide sequence ID" value="NZ_JBFRYB010000001.1"/>
</dbReference>
<proteinExistence type="predicted"/>
<name>A0ABV3TYE3_9GAMM</name>
<gene>
    <name evidence="2" type="ORF">AB4875_14220</name>
</gene>
<organism evidence="2 3">
    <name type="scientific">Zhongshania arctica</name>
    <dbReference type="NCBI Taxonomy" id="3238302"/>
    <lineage>
        <taxon>Bacteria</taxon>
        <taxon>Pseudomonadati</taxon>
        <taxon>Pseudomonadota</taxon>
        <taxon>Gammaproteobacteria</taxon>
        <taxon>Cellvibrionales</taxon>
        <taxon>Spongiibacteraceae</taxon>
        <taxon>Zhongshania</taxon>
    </lineage>
</organism>
<comment type="caution">
    <text evidence="2">The sequence shown here is derived from an EMBL/GenBank/DDBJ whole genome shotgun (WGS) entry which is preliminary data.</text>
</comment>
<feature type="transmembrane region" description="Helical" evidence="1">
    <location>
        <begin position="116"/>
        <end position="136"/>
    </location>
</feature>
<evidence type="ECO:0000256" key="1">
    <source>
        <dbReference type="SAM" id="Phobius"/>
    </source>
</evidence>
<reference evidence="2 3" key="1">
    <citation type="journal article" date="2011" name="Int. J. Syst. Evol. Microbiol.">
        <title>Zhongshania antarctica gen. nov., sp. nov. and Zhongshania guokunii sp. nov., gammaproteobacteria respectively isolated from coastal attached (fast) ice and surface seawater of the Antarctic.</title>
        <authorList>
            <person name="Li H.J."/>
            <person name="Zhang X.Y."/>
            <person name="Chen C.X."/>
            <person name="Zhang Y.J."/>
            <person name="Gao Z.M."/>
            <person name="Yu Y."/>
            <person name="Chen X.L."/>
            <person name="Chen B."/>
            <person name="Zhang Y.Z."/>
        </authorList>
    </citation>
    <scope>NUCLEOTIDE SEQUENCE [LARGE SCALE GENOMIC DNA]</scope>
    <source>
        <strain evidence="2 3">R06B22</strain>
    </source>
</reference>
<sequence>MKFRKFVSIFLLLLSVFLWVSFTALNLRKDTSTSGELIEFSCVVRLRGDHYKFDIKIPSGEHLNFGSAGLSCNKFKGVELDPGAQITIIHKVKSDLVRGLVVDGAVILKPEDSQKAGIIGGLALTALLLWLSYYYWRPKRLPLEAD</sequence>